<dbReference type="KEGG" id="psac:PSM36_0251"/>
<keyword evidence="1" id="KW-0472">Membrane</keyword>
<feature type="transmembrane region" description="Helical" evidence="1">
    <location>
        <begin position="182"/>
        <end position="203"/>
    </location>
</feature>
<dbReference type="AlphaFoldDB" id="A0A1R3T3M4"/>
<accession>A0A1R3T3M4</accession>
<keyword evidence="1" id="KW-1133">Transmembrane helix</keyword>
<reference evidence="2 3" key="1">
    <citation type="submission" date="2016-08" db="EMBL/GenBank/DDBJ databases">
        <authorList>
            <person name="Seilhamer J.J."/>
        </authorList>
    </citation>
    <scope>NUCLEOTIDE SEQUENCE [LARGE SCALE GENOMIC DNA]</scope>
    <source>
        <strain evidence="2">M3/6</strain>
    </source>
</reference>
<organism evidence="2 3">
    <name type="scientific">Proteiniphilum saccharofermentans</name>
    <dbReference type="NCBI Taxonomy" id="1642647"/>
    <lineage>
        <taxon>Bacteria</taxon>
        <taxon>Pseudomonadati</taxon>
        <taxon>Bacteroidota</taxon>
        <taxon>Bacteroidia</taxon>
        <taxon>Bacteroidales</taxon>
        <taxon>Dysgonomonadaceae</taxon>
        <taxon>Proteiniphilum</taxon>
    </lineage>
</organism>
<dbReference type="RefSeq" id="WP_076928443.1">
    <property type="nucleotide sequence ID" value="NZ_LT605205.1"/>
</dbReference>
<dbReference type="EMBL" id="LT605205">
    <property type="protein sequence ID" value="SCD19087.1"/>
    <property type="molecule type" value="Genomic_DNA"/>
</dbReference>
<feature type="transmembrane region" description="Helical" evidence="1">
    <location>
        <begin position="260"/>
        <end position="280"/>
    </location>
</feature>
<feature type="transmembrane region" description="Helical" evidence="1">
    <location>
        <begin position="102"/>
        <end position="128"/>
    </location>
</feature>
<evidence type="ECO:0000313" key="3">
    <source>
        <dbReference type="Proteomes" id="UP000187464"/>
    </source>
</evidence>
<dbReference type="Proteomes" id="UP000187464">
    <property type="component" value="Chromosome I"/>
</dbReference>
<name>A0A1R3T3M4_9BACT</name>
<feature type="transmembrane region" description="Helical" evidence="1">
    <location>
        <begin position="20"/>
        <end position="43"/>
    </location>
</feature>
<protein>
    <submittedName>
        <fullName evidence="2">Putative membrane protein</fullName>
    </submittedName>
</protein>
<evidence type="ECO:0000256" key="1">
    <source>
        <dbReference type="SAM" id="Phobius"/>
    </source>
</evidence>
<keyword evidence="3" id="KW-1185">Reference proteome</keyword>
<sequence length="339" mass="39016">MHSVVRSFRAAFVEGRFVPLLAAFGMIGMRAALFYTQGLPWIASPGDNYAWEPIAHLFARPQVSLIASTLAVFLIAWILSLLNGRFNLIRSRSNLPFTAPVFLLSLHPYFLVMSGDYIAVIFVLLAFFPLLDSYQKPDPYLCSFRASILIAVASLFQIYALFLLPLWWVGERSMRGPQFRSFVSSWFGLFLVYITVVSVYWLIDDIPRFARPLLQFISLSLPEIPRFSLLEWGGVLFVGLFFISNMIFSIKIYSRDKALTLSLMQFMVFLIVFLLFLQVVYWRETFFFLSLSLTLVSYLNAYFYSRTISKNHIYVAYGMLSLMLLLYLSHLLPSMGILL</sequence>
<feature type="transmembrane region" description="Helical" evidence="1">
    <location>
        <begin position="286"/>
        <end position="305"/>
    </location>
</feature>
<dbReference type="STRING" id="1642647.PSM36_0251"/>
<feature type="transmembrane region" description="Helical" evidence="1">
    <location>
        <begin position="229"/>
        <end position="248"/>
    </location>
</feature>
<evidence type="ECO:0000313" key="2">
    <source>
        <dbReference type="EMBL" id="SCD19087.1"/>
    </source>
</evidence>
<feature type="transmembrane region" description="Helical" evidence="1">
    <location>
        <begin position="312"/>
        <end position="332"/>
    </location>
</feature>
<keyword evidence="1" id="KW-0812">Transmembrane</keyword>
<feature type="transmembrane region" description="Helical" evidence="1">
    <location>
        <begin position="63"/>
        <end position="82"/>
    </location>
</feature>
<gene>
    <name evidence="2" type="ORF">PSM36_0251</name>
</gene>
<proteinExistence type="predicted"/>
<feature type="transmembrane region" description="Helical" evidence="1">
    <location>
        <begin position="148"/>
        <end position="170"/>
    </location>
</feature>